<feature type="region of interest" description="Disordered" evidence="1">
    <location>
        <begin position="470"/>
        <end position="546"/>
    </location>
</feature>
<protein>
    <submittedName>
        <fullName evidence="2">Ddn protein</fullName>
    </submittedName>
</protein>
<evidence type="ECO:0000313" key="3">
    <source>
        <dbReference type="Proteomes" id="UP001152836"/>
    </source>
</evidence>
<accession>A0AAU9ZFJ7</accession>
<dbReference type="InterPro" id="IPR026500">
    <property type="entry name" value="Dendrin"/>
</dbReference>
<dbReference type="PANTHER" id="PTHR16757">
    <property type="entry name" value="DENDRIN"/>
    <property type="match status" value="1"/>
</dbReference>
<comment type="caution">
    <text evidence="2">The sequence shown here is derived from an EMBL/GenBank/DDBJ whole genome shotgun (WGS) entry which is preliminary data.</text>
</comment>
<gene>
    <name evidence="2" type="primary">Ddn</name>
    <name evidence="2" type="ORF">PHOROB_LOCUS8569</name>
</gene>
<evidence type="ECO:0000313" key="2">
    <source>
        <dbReference type="EMBL" id="CAH6791436.1"/>
    </source>
</evidence>
<dbReference type="AlphaFoldDB" id="A0AAU9ZFJ7"/>
<feature type="compositionally biased region" description="Basic and acidic residues" evidence="1">
    <location>
        <begin position="415"/>
        <end position="427"/>
    </location>
</feature>
<feature type="region of interest" description="Disordered" evidence="1">
    <location>
        <begin position="62"/>
        <end position="273"/>
    </location>
</feature>
<feature type="region of interest" description="Disordered" evidence="1">
    <location>
        <begin position="390"/>
        <end position="427"/>
    </location>
</feature>
<feature type="region of interest" description="Disordered" evidence="1">
    <location>
        <begin position="1"/>
        <end position="22"/>
    </location>
</feature>
<dbReference type="Proteomes" id="UP001152836">
    <property type="component" value="Unassembled WGS sequence"/>
</dbReference>
<keyword evidence="3" id="KW-1185">Reference proteome</keyword>
<feature type="region of interest" description="Disordered" evidence="1">
    <location>
        <begin position="560"/>
        <end position="581"/>
    </location>
</feature>
<feature type="compositionally biased region" description="Low complexity" evidence="1">
    <location>
        <begin position="249"/>
        <end position="264"/>
    </location>
</feature>
<feature type="region of interest" description="Disordered" evidence="1">
    <location>
        <begin position="747"/>
        <end position="774"/>
    </location>
</feature>
<sequence length="795" mass="86249">MLDGPLFSEGPDSPRELQDEESGSCLWVQKSKLLVIEVKTISCHYSRRSPSRHSMDIQASYWARGPQSRTCRLRPGSPEPPPRRPWATRVLQEATNWRAGPLAEVRAREQEKRKAASQEREAKETERKRRKAGGARRSPLGQPRPEPRNALRAAQPTGFPVFSRPERFGPVGRAPRPPALPQSDPGAAWAGPWGGRRPGPPSYETHLMLRGAAGTAPRHRWDRPPPYVAPPSYEGPHRTLGTKRGPELSRAPTSSAPAPATARTEGGRTKKRLDPRIYRDVLGAWGLRQGRGLLGGAPGCAAARARPESCKGAIEKSSGLATSDLNSGGDCHPQAKATGSPDTEAAPAGSTIRSPPCPVPRSRQHLKGSREGKEGSEHIWLPKCWLSSPKKPPVTHSQTLPRPWAPGGTGWRESLGQREGTEHETLEVWKATRRAHTLPRSSRGPSRREGIFVIDATCVVIKSQYVPTPRTQQVQPLPSGEPRIVSESPRQQKPCHEEGEGATANSSACQKLPLSNRVSNQVGGGRECEAESGEQGGSSLEDRTSRVLGFPVGEVTLRDVVPKQPGSPEHPTLGPAAPGCVGSSLKGSEAAGVLRRAGGGWARTPGPYAGALREAVSRIRRHTAPDSDSDEAEDLSVHSGSSDGSDTDIPGASWRNERTLPAIGNTRPREGGKTAELSDSIREVLDRTPGKRHRGRERESERCPFLFSNVAQPIQPWAHLSPLLSAGFVASLFFFPHPYLFLHLKRKKGKEREGKGREGKAREGEKGQAARAPIQGLASEEMRVGFNPCYIQSQN</sequence>
<proteinExistence type="predicted"/>
<feature type="region of interest" description="Disordered" evidence="1">
    <location>
        <begin position="622"/>
        <end position="682"/>
    </location>
</feature>
<name>A0AAU9ZFJ7_PHORO</name>
<feature type="compositionally biased region" description="Basic and acidic residues" evidence="1">
    <location>
        <begin position="105"/>
        <end position="127"/>
    </location>
</feature>
<reference evidence="2" key="1">
    <citation type="submission" date="2022-06" db="EMBL/GenBank/DDBJ databases">
        <authorList>
            <person name="Andreotti S."/>
            <person name="Wyler E."/>
        </authorList>
    </citation>
    <scope>NUCLEOTIDE SEQUENCE</scope>
</reference>
<dbReference type="Pfam" id="PF15498">
    <property type="entry name" value="Dendrin"/>
    <property type="match status" value="1"/>
</dbReference>
<feature type="region of interest" description="Disordered" evidence="1">
    <location>
        <begin position="319"/>
        <end position="375"/>
    </location>
</feature>
<dbReference type="PANTHER" id="PTHR16757:SF1">
    <property type="entry name" value="DENDRIN"/>
    <property type="match status" value="1"/>
</dbReference>
<feature type="compositionally biased region" description="Basic and acidic residues" evidence="1">
    <location>
        <begin position="750"/>
        <end position="768"/>
    </location>
</feature>
<organism evidence="2 3">
    <name type="scientific">Phodopus roborovskii</name>
    <name type="common">Roborovski's desert hamster</name>
    <name type="synonym">Cricetulus roborovskii</name>
    <dbReference type="NCBI Taxonomy" id="109678"/>
    <lineage>
        <taxon>Eukaryota</taxon>
        <taxon>Metazoa</taxon>
        <taxon>Chordata</taxon>
        <taxon>Craniata</taxon>
        <taxon>Vertebrata</taxon>
        <taxon>Euteleostomi</taxon>
        <taxon>Mammalia</taxon>
        <taxon>Eutheria</taxon>
        <taxon>Euarchontoglires</taxon>
        <taxon>Glires</taxon>
        <taxon>Rodentia</taxon>
        <taxon>Myomorpha</taxon>
        <taxon>Muroidea</taxon>
        <taxon>Cricetidae</taxon>
        <taxon>Cricetinae</taxon>
        <taxon>Phodopus</taxon>
    </lineage>
</organism>
<evidence type="ECO:0000256" key="1">
    <source>
        <dbReference type="SAM" id="MobiDB-lite"/>
    </source>
</evidence>
<dbReference type="EMBL" id="CALSGD010001443">
    <property type="protein sequence ID" value="CAH6791436.1"/>
    <property type="molecule type" value="Genomic_DNA"/>
</dbReference>